<keyword evidence="1" id="KW-0808">Transferase</keyword>
<proteinExistence type="predicted"/>
<protein>
    <recommendedName>
        <fullName evidence="12">RING-type domain-containing protein</fullName>
    </recommendedName>
</protein>
<evidence type="ECO:0000256" key="7">
    <source>
        <dbReference type="PROSITE-ProRule" id="PRU00175"/>
    </source>
</evidence>
<dbReference type="InterPro" id="IPR044066">
    <property type="entry name" value="TRIAD_supradom"/>
</dbReference>
<dbReference type="Gene3D" id="1.20.120.1750">
    <property type="match status" value="1"/>
</dbReference>
<dbReference type="OrthoDB" id="1431934at2759"/>
<dbReference type="GO" id="GO:0004842">
    <property type="term" value="F:ubiquitin-protein transferase activity"/>
    <property type="evidence" value="ECO:0007669"/>
    <property type="project" value="InterPro"/>
</dbReference>
<dbReference type="STRING" id="1330018.A0A167FSQ4"/>
<sequence length="580" mass="65039">MGASHSAQRKVRKAHPDPYALRQVARPGLDVDNWLLDQAIAESLAEQERLEADRRRAAVVEQRQRPSYVIEPDRGRSSTHQDVELAVEVRTDDRDEPEQLDDWNAILPLIEAPVPDIPAPTVALTQEEQKAIEHRSLAVDCIHSICISNYEPFTLEQRRPACIQFAELVFNLQRTHSEGPGLEYNIAQKGFVMAIRNAVLEMTITATGIQLRQEHEVVLANAPLMHSTVIEAMLSLLSLHDDNSPQSPALLLSHGNVHAAVLPLESRTSNQIRKVWVVFDPQAGYNQTHYGLSIPLMLFPDESGVVGYLWHLLQDSPWSKGSVKGQIFGALEERSSEERSSEERSSWDLAYAEFLEEPPAVPPKLFRCGICLEDEDASTVVRLDCNHQFCVDSLKGFVSSRVEEGSLPIPCPSCSANDPDTQSYMTLEGSRNLGLPEAVMQRWERLEVEVFGVLITCRRCDQSGMIDRDEYLAVDQISCPFGGCINRWCRRCDQQVVYGREHTCDAELAEAMEKHGWKLCPGGCGTRIEKIVGCNHMTCPAPGCFAHFCYRDGELMARSQDRNAALKAVRAHYAHCQQFD</sequence>
<dbReference type="InterPro" id="IPR031127">
    <property type="entry name" value="E3_UB_ligase_RBR"/>
</dbReference>
<dbReference type="GO" id="GO:0008270">
    <property type="term" value="F:zinc ion binding"/>
    <property type="evidence" value="ECO:0007669"/>
    <property type="project" value="UniProtKB-KW"/>
</dbReference>
<evidence type="ECO:0000313" key="11">
    <source>
        <dbReference type="Proteomes" id="UP000076738"/>
    </source>
</evidence>
<dbReference type="PROSITE" id="PS51873">
    <property type="entry name" value="TRIAD"/>
    <property type="match status" value="1"/>
</dbReference>
<dbReference type="InterPro" id="IPR013083">
    <property type="entry name" value="Znf_RING/FYVE/PHD"/>
</dbReference>
<organism evidence="10 11">
    <name type="scientific">Calocera viscosa (strain TUFC12733)</name>
    <dbReference type="NCBI Taxonomy" id="1330018"/>
    <lineage>
        <taxon>Eukaryota</taxon>
        <taxon>Fungi</taxon>
        <taxon>Dikarya</taxon>
        <taxon>Basidiomycota</taxon>
        <taxon>Agaricomycotina</taxon>
        <taxon>Dacrymycetes</taxon>
        <taxon>Dacrymycetales</taxon>
        <taxon>Dacrymycetaceae</taxon>
        <taxon>Calocera</taxon>
    </lineage>
</organism>
<dbReference type="InterPro" id="IPR001841">
    <property type="entry name" value="Znf_RING"/>
</dbReference>
<dbReference type="SMART" id="SM00184">
    <property type="entry name" value="RING"/>
    <property type="match status" value="1"/>
</dbReference>
<keyword evidence="5" id="KW-0833">Ubl conjugation pathway</keyword>
<keyword evidence="6" id="KW-0862">Zinc</keyword>
<dbReference type="CDD" id="cd22584">
    <property type="entry name" value="Rcat_RBR_unk"/>
    <property type="match status" value="1"/>
</dbReference>
<evidence type="ECO:0000256" key="6">
    <source>
        <dbReference type="ARBA" id="ARBA00022833"/>
    </source>
</evidence>
<keyword evidence="2" id="KW-0479">Metal-binding</keyword>
<feature type="domain" description="RING-type" evidence="8">
    <location>
        <begin position="368"/>
        <end position="415"/>
    </location>
</feature>
<keyword evidence="4 7" id="KW-0863">Zinc-finger</keyword>
<reference evidence="10 11" key="1">
    <citation type="journal article" date="2016" name="Mol. Biol. Evol.">
        <title>Comparative Genomics of Early-Diverging Mushroom-Forming Fungi Provides Insights into the Origins of Lignocellulose Decay Capabilities.</title>
        <authorList>
            <person name="Nagy L.G."/>
            <person name="Riley R."/>
            <person name="Tritt A."/>
            <person name="Adam C."/>
            <person name="Daum C."/>
            <person name="Floudas D."/>
            <person name="Sun H."/>
            <person name="Yadav J.S."/>
            <person name="Pangilinan J."/>
            <person name="Larsson K.H."/>
            <person name="Matsuura K."/>
            <person name="Barry K."/>
            <person name="Labutti K."/>
            <person name="Kuo R."/>
            <person name="Ohm R.A."/>
            <person name="Bhattacharya S.S."/>
            <person name="Shirouzu T."/>
            <person name="Yoshinaga Y."/>
            <person name="Martin F.M."/>
            <person name="Grigoriev I.V."/>
            <person name="Hibbett D.S."/>
        </authorList>
    </citation>
    <scope>NUCLEOTIDE SEQUENCE [LARGE SCALE GENOMIC DNA]</scope>
    <source>
        <strain evidence="10 11">TUFC12733</strain>
    </source>
</reference>
<dbReference type="Gene3D" id="3.30.40.10">
    <property type="entry name" value="Zinc/RING finger domain, C3HC4 (zinc finger)"/>
    <property type="match status" value="1"/>
</dbReference>
<name>A0A167FSQ4_CALVF</name>
<accession>A0A167FSQ4</accession>
<dbReference type="AlphaFoldDB" id="A0A167FSQ4"/>
<dbReference type="SUPFAM" id="SSF57850">
    <property type="entry name" value="RING/U-box"/>
    <property type="match status" value="2"/>
</dbReference>
<evidence type="ECO:0000259" key="8">
    <source>
        <dbReference type="PROSITE" id="PS50089"/>
    </source>
</evidence>
<dbReference type="GO" id="GO:0016567">
    <property type="term" value="P:protein ubiquitination"/>
    <property type="evidence" value="ECO:0007669"/>
    <property type="project" value="InterPro"/>
</dbReference>
<feature type="domain" description="RING-type" evidence="9">
    <location>
        <begin position="364"/>
        <end position="580"/>
    </location>
</feature>
<keyword evidence="3" id="KW-0677">Repeat</keyword>
<evidence type="ECO:0000313" key="10">
    <source>
        <dbReference type="EMBL" id="KZO89802.1"/>
    </source>
</evidence>
<evidence type="ECO:0000256" key="3">
    <source>
        <dbReference type="ARBA" id="ARBA00022737"/>
    </source>
</evidence>
<evidence type="ECO:0000256" key="5">
    <source>
        <dbReference type="ARBA" id="ARBA00022786"/>
    </source>
</evidence>
<evidence type="ECO:0008006" key="12">
    <source>
        <dbReference type="Google" id="ProtNLM"/>
    </source>
</evidence>
<keyword evidence="11" id="KW-1185">Reference proteome</keyword>
<evidence type="ECO:0000256" key="1">
    <source>
        <dbReference type="ARBA" id="ARBA00022679"/>
    </source>
</evidence>
<evidence type="ECO:0000256" key="2">
    <source>
        <dbReference type="ARBA" id="ARBA00022723"/>
    </source>
</evidence>
<dbReference type="PROSITE" id="PS50089">
    <property type="entry name" value="ZF_RING_2"/>
    <property type="match status" value="1"/>
</dbReference>
<dbReference type="EMBL" id="KV417364">
    <property type="protein sequence ID" value="KZO89802.1"/>
    <property type="molecule type" value="Genomic_DNA"/>
</dbReference>
<gene>
    <name evidence="10" type="ORF">CALVIDRAFT_438376</name>
</gene>
<evidence type="ECO:0000256" key="4">
    <source>
        <dbReference type="ARBA" id="ARBA00022771"/>
    </source>
</evidence>
<dbReference type="Proteomes" id="UP000076738">
    <property type="component" value="Unassembled WGS sequence"/>
</dbReference>
<dbReference type="PANTHER" id="PTHR11685">
    <property type="entry name" value="RBR FAMILY RING FINGER AND IBR DOMAIN-CONTAINING"/>
    <property type="match status" value="1"/>
</dbReference>
<evidence type="ECO:0000259" key="9">
    <source>
        <dbReference type="PROSITE" id="PS51873"/>
    </source>
</evidence>